<dbReference type="Proteomes" id="UP000094828">
    <property type="component" value="Unassembled WGS sequence"/>
</dbReference>
<evidence type="ECO:0000313" key="2">
    <source>
        <dbReference type="Proteomes" id="UP000094828"/>
    </source>
</evidence>
<dbReference type="EMBL" id="LYDR01000152">
    <property type="protein sequence ID" value="ODA28654.1"/>
    <property type="molecule type" value="Genomic_DNA"/>
</dbReference>
<name>A0A1C3E5Y9_9PLAN</name>
<organism evidence="1 2">
    <name type="scientific">Planctopirus hydrillae</name>
    <dbReference type="NCBI Taxonomy" id="1841610"/>
    <lineage>
        <taxon>Bacteria</taxon>
        <taxon>Pseudomonadati</taxon>
        <taxon>Planctomycetota</taxon>
        <taxon>Planctomycetia</taxon>
        <taxon>Planctomycetales</taxon>
        <taxon>Planctomycetaceae</taxon>
        <taxon>Planctopirus</taxon>
    </lineage>
</organism>
<sequence length="68" mass="7743">MKPSFASSSETMNDKVALPACFHREFHRKDFRQLLPLSENKQVGRLPSVQDGEMMHSRCILNPINTIG</sequence>
<comment type="caution">
    <text evidence="1">The sequence shown here is derived from an EMBL/GenBank/DDBJ whole genome shotgun (WGS) entry which is preliminary data.</text>
</comment>
<gene>
    <name evidence="1" type="ORF">A6X21_13320</name>
</gene>
<reference evidence="1 2" key="1">
    <citation type="submission" date="2016-05" db="EMBL/GenBank/DDBJ databases">
        <title>Genomic and physiological characterization of Planctopirus sp. isolated from fresh water lake.</title>
        <authorList>
            <person name="Subhash Y."/>
            <person name="Ramana C."/>
        </authorList>
    </citation>
    <scope>NUCLEOTIDE SEQUENCE [LARGE SCALE GENOMIC DNA]</scope>
    <source>
        <strain evidence="1 2">JC280</strain>
    </source>
</reference>
<protein>
    <submittedName>
        <fullName evidence="1">Uncharacterized protein</fullName>
    </submittedName>
</protein>
<proteinExistence type="predicted"/>
<evidence type="ECO:0000313" key="1">
    <source>
        <dbReference type="EMBL" id="ODA28654.1"/>
    </source>
</evidence>
<accession>A0A1C3E5Y9</accession>
<keyword evidence="2" id="KW-1185">Reference proteome</keyword>
<dbReference type="AlphaFoldDB" id="A0A1C3E5Y9"/>
<dbReference type="STRING" id="1841610.A6X21_13320"/>